<gene>
    <name evidence="14" type="ORF">IAB60_09040</name>
</gene>
<reference evidence="14" key="1">
    <citation type="submission" date="2020-10" db="EMBL/GenBank/DDBJ databases">
        <authorList>
            <person name="Gilroy R."/>
        </authorList>
    </citation>
    <scope>NUCLEOTIDE SEQUENCE</scope>
    <source>
        <strain evidence="14">CHK123-3438</strain>
    </source>
</reference>
<keyword evidence="6" id="KW-0050">Antiport</keyword>
<evidence type="ECO:0000256" key="9">
    <source>
        <dbReference type="ARBA" id="ARBA00022989"/>
    </source>
</evidence>
<organism evidence="14 15">
    <name type="scientific">Candidatus Caccovicinus merdipullorum</name>
    <dbReference type="NCBI Taxonomy" id="2840724"/>
    <lineage>
        <taxon>Bacteria</taxon>
        <taxon>Bacillati</taxon>
        <taxon>Bacillota</taxon>
        <taxon>Clostridia</taxon>
        <taxon>Eubacteriales</taxon>
        <taxon>Candidatus Caccovicinus</taxon>
    </lineage>
</organism>
<dbReference type="InterPro" id="IPR050222">
    <property type="entry name" value="MATE_MdtK"/>
</dbReference>
<protein>
    <recommendedName>
        <fullName evidence="4">Probable multidrug resistance protein NorM</fullName>
    </recommendedName>
    <alternativeName>
        <fullName evidence="12">Multidrug-efflux transporter</fullName>
    </alternativeName>
</protein>
<dbReference type="CDD" id="cd13138">
    <property type="entry name" value="MATE_yoeA_like"/>
    <property type="match status" value="1"/>
</dbReference>
<comment type="similarity">
    <text evidence="3">Belongs to the multi antimicrobial extrusion (MATE) (TC 2.A.66.1) family.</text>
</comment>
<evidence type="ECO:0000256" key="11">
    <source>
        <dbReference type="ARBA" id="ARBA00023136"/>
    </source>
</evidence>
<comment type="subcellular location">
    <subcellularLocation>
        <location evidence="2">Cell membrane</location>
        <topology evidence="2">Multi-pass membrane protein</topology>
    </subcellularLocation>
</comment>
<feature type="transmembrane region" description="Helical" evidence="13">
    <location>
        <begin position="62"/>
        <end position="83"/>
    </location>
</feature>
<evidence type="ECO:0000256" key="7">
    <source>
        <dbReference type="ARBA" id="ARBA00022475"/>
    </source>
</evidence>
<evidence type="ECO:0000256" key="2">
    <source>
        <dbReference type="ARBA" id="ARBA00004651"/>
    </source>
</evidence>
<dbReference type="PIRSF" id="PIRSF006603">
    <property type="entry name" value="DinF"/>
    <property type="match status" value="1"/>
</dbReference>
<feature type="transmembrane region" description="Helical" evidence="13">
    <location>
        <begin position="196"/>
        <end position="216"/>
    </location>
</feature>
<accession>A0A9D1KFY9</accession>
<dbReference type="PANTHER" id="PTHR43298">
    <property type="entry name" value="MULTIDRUG RESISTANCE PROTEIN NORM-RELATED"/>
    <property type="match status" value="1"/>
</dbReference>
<evidence type="ECO:0000256" key="12">
    <source>
        <dbReference type="ARBA" id="ARBA00031636"/>
    </source>
</evidence>
<evidence type="ECO:0000256" key="5">
    <source>
        <dbReference type="ARBA" id="ARBA00022448"/>
    </source>
</evidence>
<keyword evidence="8 13" id="KW-0812">Transmembrane</keyword>
<dbReference type="PANTHER" id="PTHR43298:SF2">
    <property type="entry name" value="FMN_FAD EXPORTER YEEO-RELATED"/>
    <property type="match status" value="1"/>
</dbReference>
<evidence type="ECO:0000256" key="6">
    <source>
        <dbReference type="ARBA" id="ARBA00022449"/>
    </source>
</evidence>
<dbReference type="GO" id="GO:0042910">
    <property type="term" value="F:xenobiotic transmembrane transporter activity"/>
    <property type="evidence" value="ECO:0007669"/>
    <property type="project" value="InterPro"/>
</dbReference>
<comment type="function">
    <text evidence="1">Multidrug efflux pump.</text>
</comment>
<dbReference type="AlphaFoldDB" id="A0A9D1KFY9"/>
<keyword evidence="11 13" id="KW-0472">Membrane</keyword>
<proteinExistence type="inferred from homology"/>
<evidence type="ECO:0000256" key="3">
    <source>
        <dbReference type="ARBA" id="ARBA00010199"/>
    </source>
</evidence>
<evidence type="ECO:0000313" key="14">
    <source>
        <dbReference type="EMBL" id="HIT42220.1"/>
    </source>
</evidence>
<dbReference type="InterPro" id="IPR002528">
    <property type="entry name" value="MATE_fam"/>
</dbReference>
<reference evidence="14" key="2">
    <citation type="journal article" date="2021" name="PeerJ">
        <title>Extensive microbial diversity within the chicken gut microbiome revealed by metagenomics and culture.</title>
        <authorList>
            <person name="Gilroy R."/>
            <person name="Ravi A."/>
            <person name="Getino M."/>
            <person name="Pursley I."/>
            <person name="Horton D.L."/>
            <person name="Alikhan N.F."/>
            <person name="Baker D."/>
            <person name="Gharbi K."/>
            <person name="Hall N."/>
            <person name="Watson M."/>
            <person name="Adriaenssens E.M."/>
            <person name="Foster-Nyarko E."/>
            <person name="Jarju S."/>
            <person name="Secka A."/>
            <person name="Antonio M."/>
            <person name="Oren A."/>
            <person name="Chaudhuri R.R."/>
            <person name="La Ragione R."/>
            <person name="Hildebrand F."/>
            <person name="Pallen M.J."/>
        </authorList>
    </citation>
    <scope>NUCLEOTIDE SEQUENCE</scope>
    <source>
        <strain evidence="14">CHK123-3438</strain>
    </source>
</reference>
<dbReference type="EMBL" id="DVKS01000155">
    <property type="protein sequence ID" value="HIT42220.1"/>
    <property type="molecule type" value="Genomic_DNA"/>
</dbReference>
<evidence type="ECO:0000256" key="10">
    <source>
        <dbReference type="ARBA" id="ARBA00023065"/>
    </source>
</evidence>
<keyword evidence="9 13" id="KW-1133">Transmembrane helix</keyword>
<evidence type="ECO:0000256" key="1">
    <source>
        <dbReference type="ARBA" id="ARBA00003408"/>
    </source>
</evidence>
<name>A0A9D1KFY9_9FIRM</name>
<dbReference type="NCBIfam" id="TIGR00797">
    <property type="entry name" value="matE"/>
    <property type="match status" value="1"/>
</dbReference>
<feature type="transmembrane region" description="Helical" evidence="13">
    <location>
        <begin position="272"/>
        <end position="290"/>
    </location>
</feature>
<feature type="transmembrane region" description="Helical" evidence="13">
    <location>
        <begin position="137"/>
        <end position="155"/>
    </location>
</feature>
<dbReference type="GO" id="GO:0006811">
    <property type="term" value="P:monoatomic ion transport"/>
    <property type="evidence" value="ECO:0007669"/>
    <property type="project" value="UniProtKB-KW"/>
</dbReference>
<keyword evidence="10" id="KW-0406">Ion transport</keyword>
<evidence type="ECO:0000256" key="13">
    <source>
        <dbReference type="SAM" id="Phobius"/>
    </source>
</evidence>
<evidence type="ECO:0000313" key="15">
    <source>
        <dbReference type="Proteomes" id="UP000886860"/>
    </source>
</evidence>
<dbReference type="GO" id="GO:0015297">
    <property type="term" value="F:antiporter activity"/>
    <property type="evidence" value="ECO:0007669"/>
    <property type="project" value="UniProtKB-KW"/>
</dbReference>
<feature type="transmembrane region" description="Helical" evidence="13">
    <location>
        <begin position="392"/>
        <end position="412"/>
    </location>
</feature>
<feature type="transmembrane region" description="Helical" evidence="13">
    <location>
        <begin position="167"/>
        <end position="190"/>
    </location>
</feature>
<comment type="caution">
    <text evidence="14">The sequence shown here is derived from an EMBL/GenBank/DDBJ whole genome shotgun (WGS) entry which is preliminary data.</text>
</comment>
<feature type="transmembrane region" description="Helical" evidence="13">
    <location>
        <begin position="359"/>
        <end position="380"/>
    </location>
</feature>
<sequence>MKSTAKIDMTQGAIMKKVLLFALPICIGNVLQQLYSTVDTLVIGNFCGSVSLAAVGTSSQPVEILLCVFLGLGTGVSILVSQFTGRGDREGQKNICATAVSFLFLCAIPLSVLGQFFGPLVLKFMQVPDDTWELANSYISIIFWGTLGNMGYNMNAGILRGMGDSRASLLFLLISCMVNIVLDLLFVAGFGMDVGGAALATAIAMYCSWLFSIFYIRKQYPELGFTFLPHRMNGKMMKQIVAIGLPLGLNSSIYSVGHILMQSLINMQGSTFIAACSISSKVTGIANVAITSMSSAATTFSGQNLGAENYEYLRKGGIRIPLFSGLITCSAGLLVTFFCRPILELFTRDQAVLELAVRYIWVVLPFTWAYAVFNCIISFVNGMGEIRFPTIVNILTLWAVRIPCAYAIAVFFDGGYVMASIPVSFVFGMVCMFSYFFSKNWKNIKQLAAAQMSGTAGGRH</sequence>
<dbReference type="GO" id="GO:0005886">
    <property type="term" value="C:plasma membrane"/>
    <property type="evidence" value="ECO:0007669"/>
    <property type="project" value="UniProtKB-SubCell"/>
</dbReference>
<feature type="transmembrane region" description="Helical" evidence="13">
    <location>
        <begin position="95"/>
        <end position="117"/>
    </location>
</feature>
<dbReference type="Proteomes" id="UP000886860">
    <property type="component" value="Unassembled WGS sequence"/>
</dbReference>
<feature type="transmembrane region" description="Helical" evidence="13">
    <location>
        <begin position="322"/>
        <end position="343"/>
    </location>
</feature>
<keyword evidence="7" id="KW-1003">Cell membrane</keyword>
<feature type="transmembrane region" description="Helical" evidence="13">
    <location>
        <begin position="418"/>
        <end position="437"/>
    </location>
</feature>
<evidence type="ECO:0000256" key="4">
    <source>
        <dbReference type="ARBA" id="ARBA00020268"/>
    </source>
</evidence>
<dbReference type="InterPro" id="IPR048279">
    <property type="entry name" value="MdtK-like"/>
</dbReference>
<feature type="transmembrane region" description="Helical" evidence="13">
    <location>
        <begin position="240"/>
        <end position="260"/>
    </location>
</feature>
<dbReference type="Pfam" id="PF01554">
    <property type="entry name" value="MatE"/>
    <property type="match status" value="2"/>
</dbReference>
<evidence type="ECO:0000256" key="8">
    <source>
        <dbReference type="ARBA" id="ARBA00022692"/>
    </source>
</evidence>
<keyword evidence="5" id="KW-0813">Transport</keyword>